<comment type="subcellular location">
    <subcellularLocation>
        <location evidence="3">Nucleus</location>
    </subcellularLocation>
</comment>
<comment type="similarity">
    <text evidence="2">Belongs to the IWS1 family.</text>
</comment>
<proteinExistence type="inferred from homology"/>
<name>A0A1E4THD7_9ASCO</name>
<reference evidence="7" key="1">
    <citation type="submission" date="2016-02" db="EMBL/GenBank/DDBJ databases">
        <title>Comparative genomics of biotechnologically important yeasts.</title>
        <authorList>
            <consortium name="DOE Joint Genome Institute"/>
            <person name="Riley R."/>
            <person name="Haridas S."/>
            <person name="Wolfe K.H."/>
            <person name="Lopes M.R."/>
            <person name="Hittinger C.T."/>
            <person name="Goker M."/>
            <person name="Salamov A."/>
            <person name="Wisecaver J."/>
            <person name="Long T.M."/>
            <person name="Aerts A.L."/>
            <person name="Barry K."/>
            <person name="Choi C."/>
            <person name="Clum A."/>
            <person name="Coughlan A.Y."/>
            <person name="Deshpande S."/>
            <person name="Douglass A.P."/>
            <person name="Hanson S.J."/>
            <person name="Klenk H.-P."/>
            <person name="Labutti K."/>
            <person name="Lapidus A."/>
            <person name="Lindquist E."/>
            <person name="Lipzen A."/>
            <person name="Meier-Kolthoff J.P."/>
            <person name="Ohm R.A."/>
            <person name="Otillar R.P."/>
            <person name="Pangilinan J."/>
            <person name="Peng Y."/>
            <person name="Rokas A."/>
            <person name="Rosa C.A."/>
            <person name="Scheuner C."/>
            <person name="Sibirny A.A."/>
            <person name="Slot J.C."/>
            <person name="Stielow J.B."/>
            <person name="Sun H."/>
            <person name="Kurtzman C.P."/>
            <person name="Blackwell M."/>
            <person name="Jeffries T.W."/>
            <person name="Grigoriev I.V."/>
        </authorList>
    </citation>
    <scope>NUCLEOTIDE SEQUENCE [LARGE SCALE GENOMIC DNA]</scope>
    <source>
        <strain evidence="7">NRRL Y-17796</strain>
    </source>
</reference>
<feature type="compositionally biased region" description="Basic and acidic residues" evidence="4">
    <location>
        <begin position="1"/>
        <end position="11"/>
    </location>
</feature>
<keyword evidence="3" id="KW-0539">Nucleus</keyword>
<dbReference type="InterPro" id="IPR017923">
    <property type="entry name" value="TFIIS_N"/>
</dbReference>
<dbReference type="AlphaFoldDB" id="A0A1E4THD7"/>
<dbReference type="Proteomes" id="UP000095023">
    <property type="component" value="Unassembled WGS sequence"/>
</dbReference>
<dbReference type="EMBL" id="KV453842">
    <property type="protein sequence ID" value="ODV91155.1"/>
    <property type="molecule type" value="Genomic_DNA"/>
</dbReference>
<gene>
    <name evidence="6" type="ORF">CANCADRAFT_38619</name>
</gene>
<dbReference type="InterPro" id="IPR035441">
    <property type="entry name" value="TFIIS/LEDGF_dom_sf"/>
</dbReference>
<sequence length="372" mass="42208">MSDEEKERVEEQEQQAPQNDDFAESDSEGELSELDEEQFKDVDYDEIGLGEEVFSLKRHKRSNDSAATTTASQPKRSRQPKKRVRKADSEEPEPEIRPEWERRRLLEERIDAALKPNGKKKKRKLDDVDLEQLQDEKLSELRDEMRQAAIADAEAVRDGQAATNKLKLLPKVRDLLRRQNLADSVLDNNLLEAVRMWLEPLPDASLPAYAIQKELFAILESLPIKTIHLRESGIGKIMIFYQRSKRPPLAIKHTADRLVGKWSRPIIGRSDNYKDKIIATASYNPDRFAGLEEDVADDSGEAIRRKNRAAIPLATASTFTVAPKSSVHSMDMEPGSSANSDSQYRRLKQMMTSASRSKTKKSGVSIEGRDLN</sequence>
<evidence type="ECO:0000256" key="2">
    <source>
        <dbReference type="ARBA" id="ARBA00037992"/>
    </source>
</evidence>
<feature type="domain" description="TFIIS N-terminal" evidence="5">
    <location>
        <begin position="192"/>
        <end position="269"/>
    </location>
</feature>
<feature type="compositionally biased region" description="Basic residues" evidence="4">
    <location>
        <begin position="75"/>
        <end position="85"/>
    </location>
</feature>
<dbReference type="GO" id="GO:0016973">
    <property type="term" value="P:poly(A)+ mRNA export from nucleus"/>
    <property type="evidence" value="ECO:0007669"/>
    <property type="project" value="TreeGrafter"/>
</dbReference>
<dbReference type="Gene3D" id="1.20.930.10">
    <property type="entry name" value="Conserved domain common to transcription factors TFIIS, elongin A, CRSP70"/>
    <property type="match status" value="1"/>
</dbReference>
<evidence type="ECO:0000256" key="1">
    <source>
        <dbReference type="ARBA" id="ARBA00037349"/>
    </source>
</evidence>
<feature type="compositionally biased region" description="Acidic residues" evidence="4">
    <location>
        <begin position="21"/>
        <end position="36"/>
    </location>
</feature>
<dbReference type="Pfam" id="PF08711">
    <property type="entry name" value="Med26"/>
    <property type="match status" value="1"/>
</dbReference>
<feature type="region of interest" description="Disordered" evidence="4">
    <location>
        <begin position="325"/>
        <end position="372"/>
    </location>
</feature>
<dbReference type="PROSITE" id="PS51319">
    <property type="entry name" value="TFIIS_N"/>
    <property type="match status" value="1"/>
</dbReference>
<evidence type="ECO:0000259" key="5">
    <source>
        <dbReference type="PROSITE" id="PS51319"/>
    </source>
</evidence>
<organism evidence="6 7">
    <name type="scientific">Tortispora caseinolytica NRRL Y-17796</name>
    <dbReference type="NCBI Taxonomy" id="767744"/>
    <lineage>
        <taxon>Eukaryota</taxon>
        <taxon>Fungi</taxon>
        <taxon>Dikarya</taxon>
        <taxon>Ascomycota</taxon>
        <taxon>Saccharomycotina</taxon>
        <taxon>Trigonopsidomycetes</taxon>
        <taxon>Trigonopsidales</taxon>
        <taxon>Trigonopsidaceae</taxon>
        <taxon>Tortispora</taxon>
    </lineage>
</organism>
<accession>A0A1E4THD7</accession>
<evidence type="ECO:0000256" key="4">
    <source>
        <dbReference type="SAM" id="MobiDB-lite"/>
    </source>
</evidence>
<dbReference type="PANTHER" id="PTHR46010:SF1">
    <property type="entry name" value="PROTEIN IWS1 HOMOLOG"/>
    <property type="match status" value="1"/>
</dbReference>
<feature type="compositionally biased region" description="Basic and acidic residues" evidence="4">
    <location>
        <begin position="86"/>
        <end position="96"/>
    </location>
</feature>
<keyword evidence="7" id="KW-1185">Reference proteome</keyword>
<evidence type="ECO:0000313" key="7">
    <source>
        <dbReference type="Proteomes" id="UP000095023"/>
    </source>
</evidence>
<evidence type="ECO:0000313" key="6">
    <source>
        <dbReference type="EMBL" id="ODV91155.1"/>
    </source>
</evidence>
<protein>
    <recommendedName>
        <fullName evidence="5">TFIIS N-terminal domain-containing protein</fullName>
    </recommendedName>
</protein>
<dbReference type="PANTHER" id="PTHR46010">
    <property type="entry name" value="PROTEIN IWS1 HOMOLOG"/>
    <property type="match status" value="1"/>
</dbReference>
<feature type="region of interest" description="Disordered" evidence="4">
    <location>
        <begin position="1"/>
        <end position="96"/>
    </location>
</feature>
<evidence type="ECO:0000256" key="3">
    <source>
        <dbReference type="PROSITE-ProRule" id="PRU00649"/>
    </source>
</evidence>
<dbReference type="OrthoDB" id="21124at2759"/>
<comment type="function">
    <text evidence="1">Transcription factor involved in RNA polymerase II transcription regulation. May function in both SPT15/TBP post-recruitment and recruitment steps of transcription.</text>
</comment>
<dbReference type="GO" id="GO:0005634">
    <property type="term" value="C:nucleus"/>
    <property type="evidence" value="ECO:0007669"/>
    <property type="project" value="UniProtKB-SubCell"/>
</dbReference>
<dbReference type="InterPro" id="IPR051037">
    <property type="entry name" value="RNAPII_TF_IWS1"/>
</dbReference>
<feature type="compositionally biased region" description="Polar residues" evidence="4">
    <location>
        <begin position="64"/>
        <end position="74"/>
    </location>
</feature>